<dbReference type="EC" id="2.4.1.227" evidence="10"/>
<feature type="binding site" evidence="10">
    <location>
        <position position="200"/>
    </location>
    <ligand>
        <name>UDP-N-acetyl-alpha-D-glucosamine</name>
        <dbReference type="ChEBI" id="CHEBI:57705"/>
    </ligand>
</feature>
<feature type="binding site" evidence="10">
    <location>
        <position position="303"/>
    </location>
    <ligand>
        <name>UDP-N-acetyl-alpha-D-glucosamine</name>
        <dbReference type="ChEBI" id="CHEBI:57705"/>
    </ligand>
</feature>
<evidence type="ECO:0000256" key="2">
    <source>
        <dbReference type="ARBA" id="ARBA00022618"/>
    </source>
</evidence>
<dbReference type="GO" id="GO:0005886">
    <property type="term" value="C:plasma membrane"/>
    <property type="evidence" value="ECO:0007669"/>
    <property type="project" value="UniProtKB-SubCell"/>
</dbReference>
<keyword evidence="3 10" id="KW-0328">Glycosyltransferase</keyword>
<protein>
    <recommendedName>
        <fullName evidence="10">UDP-N-acetylglucosamine--N-acetylmuramyl-(pentapeptide) pyrophosphoryl-undecaprenol N-acetylglucosamine transferase</fullName>
        <ecNumber evidence="10">2.4.1.227</ecNumber>
    </recommendedName>
    <alternativeName>
        <fullName evidence="10">Undecaprenyl-PP-MurNAc-pentapeptide-UDPGlcNAc GlcNAc transferase</fullName>
    </alternativeName>
</protein>
<evidence type="ECO:0000256" key="5">
    <source>
        <dbReference type="ARBA" id="ARBA00022960"/>
    </source>
</evidence>
<evidence type="ECO:0000256" key="3">
    <source>
        <dbReference type="ARBA" id="ARBA00022676"/>
    </source>
</evidence>
<dbReference type="Proteomes" id="UP000659630">
    <property type="component" value="Unassembled WGS sequence"/>
</dbReference>
<evidence type="ECO:0000256" key="9">
    <source>
        <dbReference type="ARBA" id="ARBA00023316"/>
    </source>
</evidence>
<sequence length="382" mass="41273">MRVLIAAGGTAGHINPALAIAAYLKERQPDAEIAFAGRREGMEYGLVQKQGYPFYHIEVQGIQRSLTPHNIVRNLKALWYLSSAGRKSRRILRDFAPDLVIGTGGYVSGPVVLSAARQGIPTALHEQNAFPGVTNKILAKQVDAVFAAMPDAVEKLGVPHKTIVTGNPVRPEILRADREGARAKLGVRPGQICLLSFGGSLGARTINQVVADLAAWHIRERDFFHIHATGSYGVELFRDLCQEKGILGDSRLLVKEYIDDMASCLAAADLVISRSGAITISELAAAGRASVLIPSPNVAENHQYYNALELSRPGAAVLIEEKELTSEKLIETVDRLTGDPAVLAQMGAAARGCAHLNSLEKIYSHLEKLLQDDRRPQSDGKA</sequence>
<feature type="binding site" evidence="10">
    <location>
        <position position="128"/>
    </location>
    <ligand>
        <name>UDP-N-acetyl-alpha-D-glucosamine</name>
        <dbReference type="ChEBI" id="CHEBI:57705"/>
    </ligand>
</feature>
<dbReference type="GO" id="GO:0071555">
    <property type="term" value="P:cell wall organization"/>
    <property type="evidence" value="ECO:0007669"/>
    <property type="project" value="UniProtKB-KW"/>
</dbReference>
<dbReference type="InterPro" id="IPR006009">
    <property type="entry name" value="GlcNAc_MurG"/>
</dbReference>
<evidence type="ECO:0000313" key="14">
    <source>
        <dbReference type="Proteomes" id="UP000659630"/>
    </source>
</evidence>
<keyword evidence="2 10" id="KW-0132">Cell division</keyword>
<comment type="catalytic activity">
    <reaction evidence="10">
        <text>di-trans,octa-cis-undecaprenyl diphospho-N-acetyl-alpha-D-muramoyl-L-alanyl-D-glutamyl-meso-2,6-diaminopimeloyl-D-alanyl-D-alanine + UDP-N-acetyl-alpha-D-glucosamine = di-trans,octa-cis-undecaprenyl diphospho-[N-acetyl-alpha-D-glucosaminyl-(1-&gt;4)]-N-acetyl-alpha-D-muramoyl-L-alanyl-D-glutamyl-meso-2,6-diaminopimeloyl-D-alanyl-D-alanine + UDP + H(+)</text>
        <dbReference type="Rhea" id="RHEA:31227"/>
        <dbReference type="ChEBI" id="CHEBI:15378"/>
        <dbReference type="ChEBI" id="CHEBI:57705"/>
        <dbReference type="ChEBI" id="CHEBI:58223"/>
        <dbReference type="ChEBI" id="CHEBI:61387"/>
        <dbReference type="ChEBI" id="CHEBI:61388"/>
        <dbReference type="EC" id="2.4.1.227"/>
    </reaction>
</comment>
<organism evidence="13 14">
    <name type="scientific">Anaerofilum hominis</name>
    <dbReference type="NCBI Taxonomy" id="2763016"/>
    <lineage>
        <taxon>Bacteria</taxon>
        <taxon>Bacillati</taxon>
        <taxon>Bacillota</taxon>
        <taxon>Clostridia</taxon>
        <taxon>Eubacteriales</taxon>
        <taxon>Oscillospiraceae</taxon>
        <taxon>Anaerofilum</taxon>
    </lineage>
</organism>
<evidence type="ECO:0000256" key="4">
    <source>
        <dbReference type="ARBA" id="ARBA00022679"/>
    </source>
</evidence>
<feature type="binding site" evidence="10">
    <location>
        <position position="258"/>
    </location>
    <ligand>
        <name>UDP-N-acetyl-alpha-D-glucosamine</name>
        <dbReference type="ChEBI" id="CHEBI:57705"/>
    </ligand>
</feature>
<keyword evidence="6 10" id="KW-0573">Peptidoglycan synthesis</keyword>
<dbReference type="RefSeq" id="WP_186887893.1">
    <property type="nucleotide sequence ID" value="NZ_JACONZ010000002.1"/>
</dbReference>
<dbReference type="AlphaFoldDB" id="A0A923I773"/>
<dbReference type="CDD" id="cd03785">
    <property type="entry name" value="GT28_MurG"/>
    <property type="match status" value="1"/>
</dbReference>
<keyword evidence="14" id="KW-1185">Reference proteome</keyword>
<evidence type="ECO:0000256" key="7">
    <source>
        <dbReference type="ARBA" id="ARBA00023136"/>
    </source>
</evidence>
<dbReference type="GO" id="GO:0050511">
    <property type="term" value="F:undecaprenyldiphospho-muramoylpentapeptide beta-N-acetylglucosaminyltransferase activity"/>
    <property type="evidence" value="ECO:0007669"/>
    <property type="project" value="UniProtKB-UniRule"/>
</dbReference>
<dbReference type="GO" id="GO:0008360">
    <property type="term" value="P:regulation of cell shape"/>
    <property type="evidence" value="ECO:0007669"/>
    <property type="project" value="UniProtKB-KW"/>
</dbReference>
<dbReference type="PANTHER" id="PTHR21015">
    <property type="entry name" value="UDP-N-ACETYLGLUCOSAMINE--N-ACETYLMURAMYL-(PENTAPEPTIDE) PYROPHOSPHORYL-UNDECAPRENOL N-ACETYLGLUCOSAMINE TRANSFERASE 1"/>
    <property type="match status" value="1"/>
</dbReference>
<gene>
    <name evidence="10 13" type="primary">murG</name>
    <name evidence="13" type="ORF">H8S23_08505</name>
</gene>
<comment type="function">
    <text evidence="10">Cell wall formation. Catalyzes the transfer of a GlcNAc subunit on undecaprenyl-pyrophosphoryl-MurNAc-pentapeptide (lipid intermediate I) to form undecaprenyl-pyrophosphoryl-MurNAc-(pentapeptide)GlcNAc (lipid intermediate II).</text>
</comment>
<dbReference type="Gene3D" id="3.40.50.2000">
    <property type="entry name" value="Glycogen Phosphorylase B"/>
    <property type="match status" value="2"/>
</dbReference>
<evidence type="ECO:0000256" key="8">
    <source>
        <dbReference type="ARBA" id="ARBA00023306"/>
    </source>
</evidence>
<dbReference type="SUPFAM" id="SSF53756">
    <property type="entry name" value="UDP-Glycosyltransferase/glycogen phosphorylase"/>
    <property type="match status" value="1"/>
</dbReference>
<feature type="binding site" evidence="10">
    <location>
        <position position="170"/>
    </location>
    <ligand>
        <name>UDP-N-acetyl-alpha-D-glucosamine</name>
        <dbReference type="ChEBI" id="CHEBI:57705"/>
    </ligand>
</feature>
<dbReference type="GO" id="GO:0051301">
    <property type="term" value="P:cell division"/>
    <property type="evidence" value="ECO:0007669"/>
    <property type="project" value="UniProtKB-KW"/>
</dbReference>
<accession>A0A923I773</accession>
<dbReference type="Pfam" id="PF03033">
    <property type="entry name" value="Glyco_transf_28"/>
    <property type="match status" value="1"/>
</dbReference>
<evidence type="ECO:0000259" key="12">
    <source>
        <dbReference type="Pfam" id="PF04101"/>
    </source>
</evidence>
<keyword evidence="9 10" id="KW-0961">Cell wall biogenesis/degradation</keyword>
<keyword evidence="1 10" id="KW-1003">Cell membrane</keyword>
<keyword evidence="4 10" id="KW-0808">Transferase</keyword>
<evidence type="ECO:0000256" key="10">
    <source>
        <dbReference type="HAMAP-Rule" id="MF_00033"/>
    </source>
</evidence>
<evidence type="ECO:0000256" key="6">
    <source>
        <dbReference type="ARBA" id="ARBA00022984"/>
    </source>
</evidence>
<dbReference type="EMBL" id="JACONZ010000002">
    <property type="protein sequence ID" value="MBC5581551.1"/>
    <property type="molecule type" value="Genomic_DNA"/>
</dbReference>
<evidence type="ECO:0000259" key="11">
    <source>
        <dbReference type="Pfam" id="PF03033"/>
    </source>
</evidence>
<comment type="pathway">
    <text evidence="10">Cell wall biogenesis; peptidoglycan biosynthesis.</text>
</comment>
<keyword evidence="7 10" id="KW-0472">Membrane</keyword>
<evidence type="ECO:0000256" key="1">
    <source>
        <dbReference type="ARBA" id="ARBA00022475"/>
    </source>
</evidence>
<reference evidence="13" key="1">
    <citation type="submission" date="2020-08" db="EMBL/GenBank/DDBJ databases">
        <title>Genome public.</title>
        <authorList>
            <person name="Liu C."/>
            <person name="Sun Q."/>
        </authorList>
    </citation>
    <scope>NUCLEOTIDE SEQUENCE</scope>
    <source>
        <strain evidence="13">BX8</strain>
    </source>
</reference>
<keyword evidence="8 10" id="KW-0131">Cell cycle</keyword>
<dbReference type="NCBIfam" id="TIGR01133">
    <property type="entry name" value="murG"/>
    <property type="match status" value="1"/>
</dbReference>
<dbReference type="InterPro" id="IPR007235">
    <property type="entry name" value="Glyco_trans_28_C"/>
</dbReference>
<proteinExistence type="inferred from homology"/>
<feature type="binding site" evidence="10">
    <location>
        <begin position="10"/>
        <end position="12"/>
    </location>
    <ligand>
        <name>UDP-N-acetyl-alpha-D-glucosamine</name>
        <dbReference type="ChEBI" id="CHEBI:57705"/>
    </ligand>
</feature>
<keyword evidence="5 10" id="KW-0133">Cell shape</keyword>
<dbReference type="GO" id="GO:0009252">
    <property type="term" value="P:peptidoglycan biosynthetic process"/>
    <property type="evidence" value="ECO:0007669"/>
    <property type="project" value="UniProtKB-UniRule"/>
</dbReference>
<feature type="domain" description="Glycosyltransferase family 28 N-terminal" evidence="11">
    <location>
        <begin position="3"/>
        <end position="146"/>
    </location>
</feature>
<comment type="caution">
    <text evidence="13">The sequence shown here is derived from an EMBL/GenBank/DDBJ whole genome shotgun (WGS) entry which is preliminary data.</text>
</comment>
<dbReference type="PANTHER" id="PTHR21015:SF22">
    <property type="entry name" value="GLYCOSYLTRANSFERASE"/>
    <property type="match status" value="1"/>
</dbReference>
<comment type="similarity">
    <text evidence="10">Belongs to the glycosyltransferase 28 family. MurG subfamily.</text>
</comment>
<comment type="caution">
    <text evidence="10">Lacks conserved residue(s) required for the propagation of feature annotation.</text>
</comment>
<feature type="domain" description="Glycosyl transferase family 28 C-terminal" evidence="12">
    <location>
        <begin position="197"/>
        <end position="350"/>
    </location>
</feature>
<evidence type="ECO:0000313" key="13">
    <source>
        <dbReference type="EMBL" id="MBC5581551.1"/>
    </source>
</evidence>
<dbReference type="Pfam" id="PF04101">
    <property type="entry name" value="Glyco_tran_28_C"/>
    <property type="match status" value="1"/>
</dbReference>
<dbReference type="GO" id="GO:0005975">
    <property type="term" value="P:carbohydrate metabolic process"/>
    <property type="evidence" value="ECO:0007669"/>
    <property type="project" value="InterPro"/>
</dbReference>
<dbReference type="HAMAP" id="MF_00033">
    <property type="entry name" value="MurG"/>
    <property type="match status" value="1"/>
</dbReference>
<name>A0A923I773_9FIRM</name>
<dbReference type="InterPro" id="IPR004276">
    <property type="entry name" value="GlycoTrans_28_N"/>
</dbReference>
<comment type="subcellular location">
    <subcellularLocation>
        <location evidence="10">Cell membrane</location>
        <topology evidence="10">Peripheral membrane protein</topology>
        <orientation evidence="10">Cytoplasmic side</orientation>
    </subcellularLocation>
</comment>